<comment type="caution">
    <text evidence="1">The sequence shown here is derived from an EMBL/GenBank/DDBJ whole genome shotgun (WGS) entry which is preliminary data.</text>
</comment>
<organism evidence="1 2">
    <name type="scientific">Araneus ventricosus</name>
    <name type="common">Orbweaver spider</name>
    <name type="synonym">Epeira ventricosa</name>
    <dbReference type="NCBI Taxonomy" id="182803"/>
    <lineage>
        <taxon>Eukaryota</taxon>
        <taxon>Metazoa</taxon>
        <taxon>Ecdysozoa</taxon>
        <taxon>Arthropoda</taxon>
        <taxon>Chelicerata</taxon>
        <taxon>Arachnida</taxon>
        <taxon>Araneae</taxon>
        <taxon>Araneomorphae</taxon>
        <taxon>Entelegynae</taxon>
        <taxon>Araneoidea</taxon>
        <taxon>Araneidae</taxon>
        <taxon>Araneus</taxon>
    </lineage>
</organism>
<accession>A0A4Y2JVM2</accession>
<evidence type="ECO:0000313" key="2">
    <source>
        <dbReference type="Proteomes" id="UP000499080"/>
    </source>
</evidence>
<dbReference type="AlphaFoldDB" id="A0A4Y2JVM2"/>
<gene>
    <name evidence="1" type="ORF">AVEN_141426_1</name>
</gene>
<protein>
    <submittedName>
        <fullName evidence="1">Uncharacterized protein</fullName>
    </submittedName>
</protein>
<proteinExistence type="predicted"/>
<reference evidence="1 2" key="1">
    <citation type="journal article" date="2019" name="Sci. Rep.">
        <title>Orb-weaving spider Araneus ventricosus genome elucidates the spidroin gene catalogue.</title>
        <authorList>
            <person name="Kono N."/>
            <person name="Nakamura H."/>
            <person name="Ohtoshi R."/>
            <person name="Moran D.A.P."/>
            <person name="Shinohara A."/>
            <person name="Yoshida Y."/>
            <person name="Fujiwara M."/>
            <person name="Mori M."/>
            <person name="Tomita M."/>
            <person name="Arakawa K."/>
        </authorList>
    </citation>
    <scope>NUCLEOTIDE SEQUENCE [LARGE SCALE GENOMIC DNA]</scope>
</reference>
<dbReference type="Proteomes" id="UP000499080">
    <property type="component" value="Unassembled WGS sequence"/>
</dbReference>
<name>A0A4Y2JVM2_ARAVE</name>
<keyword evidence="2" id="KW-1185">Reference proteome</keyword>
<dbReference type="EMBL" id="BGPR01003936">
    <property type="protein sequence ID" value="GBM94100.1"/>
    <property type="molecule type" value="Genomic_DNA"/>
</dbReference>
<sequence length="98" mass="11031">MERPRWPSGKVLAMDRRVAGSTPDSTEDPSCIGPIACKIIRRTPNVLPLVWCGILKRGCHLRCRPVHLTEVQNYKVCHNIALVLLQNGTLILLNYDDL</sequence>
<evidence type="ECO:0000313" key="1">
    <source>
        <dbReference type="EMBL" id="GBM94100.1"/>
    </source>
</evidence>